<evidence type="ECO:0000256" key="1">
    <source>
        <dbReference type="SAM" id="MobiDB-lite"/>
    </source>
</evidence>
<reference evidence="2 3" key="1">
    <citation type="submission" date="2019-05" db="EMBL/GenBank/DDBJ databases">
        <title>Another draft genome of Portunus trituberculatus and its Hox gene families provides insights of decapod evolution.</title>
        <authorList>
            <person name="Jeong J.-H."/>
            <person name="Song I."/>
            <person name="Kim S."/>
            <person name="Choi T."/>
            <person name="Kim D."/>
            <person name="Ryu S."/>
            <person name="Kim W."/>
        </authorList>
    </citation>
    <scope>NUCLEOTIDE SEQUENCE [LARGE SCALE GENOMIC DNA]</scope>
    <source>
        <tissue evidence="2">Muscle</tissue>
    </source>
</reference>
<dbReference type="Proteomes" id="UP000324222">
    <property type="component" value="Unassembled WGS sequence"/>
</dbReference>
<dbReference type="EMBL" id="VSRR010006511">
    <property type="protein sequence ID" value="MPC44967.1"/>
    <property type="molecule type" value="Genomic_DNA"/>
</dbReference>
<organism evidence="2 3">
    <name type="scientific">Portunus trituberculatus</name>
    <name type="common">Swimming crab</name>
    <name type="synonym">Neptunus trituberculatus</name>
    <dbReference type="NCBI Taxonomy" id="210409"/>
    <lineage>
        <taxon>Eukaryota</taxon>
        <taxon>Metazoa</taxon>
        <taxon>Ecdysozoa</taxon>
        <taxon>Arthropoda</taxon>
        <taxon>Crustacea</taxon>
        <taxon>Multicrustacea</taxon>
        <taxon>Malacostraca</taxon>
        <taxon>Eumalacostraca</taxon>
        <taxon>Eucarida</taxon>
        <taxon>Decapoda</taxon>
        <taxon>Pleocyemata</taxon>
        <taxon>Brachyura</taxon>
        <taxon>Eubrachyura</taxon>
        <taxon>Portunoidea</taxon>
        <taxon>Portunidae</taxon>
        <taxon>Portuninae</taxon>
        <taxon>Portunus</taxon>
    </lineage>
</organism>
<evidence type="ECO:0000313" key="3">
    <source>
        <dbReference type="Proteomes" id="UP000324222"/>
    </source>
</evidence>
<name>A0A5B7FHI7_PORTR</name>
<comment type="caution">
    <text evidence="2">The sequence shown here is derived from an EMBL/GenBank/DDBJ whole genome shotgun (WGS) entry which is preliminary data.</text>
</comment>
<proteinExistence type="predicted"/>
<keyword evidence="3" id="KW-1185">Reference proteome</keyword>
<protein>
    <submittedName>
        <fullName evidence="2">Uncharacterized protein</fullName>
    </submittedName>
</protein>
<gene>
    <name evidence="2" type="ORF">E2C01_038649</name>
</gene>
<feature type="compositionally biased region" description="Basic and acidic residues" evidence="1">
    <location>
        <begin position="17"/>
        <end position="35"/>
    </location>
</feature>
<dbReference type="AlphaFoldDB" id="A0A5B7FHI7"/>
<feature type="region of interest" description="Disordered" evidence="1">
    <location>
        <begin position="1"/>
        <end position="58"/>
    </location>
</feature>
<evidence type="ECO:0000313" key="2">
    <source>
        <dbReference type="EMBL" id="MPC44967.1"/>
    </source>
</evidence>
<accession>A0A5B7FHI7</accession>
<sequence>MLITNAPRRLPGTRGGDTWRDAGRRDRTPGGEGRGEWGVGTVGRAGTAPHCEPSDTSCKSLAGRRQFGAQRVYEIGNVKQ</sequence>